<dbReference type="GO" id="GO:0035556">
    <property type="term" value="P:intracellular signal transduction"/>
    <property type="evidence" value="ECO:0007669"/>
    <property type="project" value="InterPro"/>
</dbReference>
<evidence type="ECO:0000313" key="6">
    <source>
        <dbReference type="EMBL" id="KAF6441142.1"/>
    </source>
</evidence>
<dbReference type="PROSITE" id="PS51113">
    <property type="entry name" value="ZF_BTK"/>
    <property type="match status" value="1"/>
</dbReference>
<sequence>MQVIYTDDAGRPQTAYLQCKCVNELNQWLSALRKVSINNTGLLGSYHPGVFRGDKWSCCHQKDKTDLGCDKTRSRVTLQEWNDPLDHDLEAQLIYRHLLGMEAALREKHRELSAGTETASVLTGCGEASEDRLAQLLQVLQDLQEAHNCSPVSSLPLEPNYLLELQT</sequence>
<dbReference type="Gene3D" id="2.30.29.30">
    <property type="entry name" value="Pleckstrin-homology domain (PH domain)/Phosphotyrosine-binding domain (PTB)"/>
    <property type="match status" value="1"/>
</dbReference>
<dbReference type="InterPro" id="IPR001849">
    <property type="entry name" value="PH_domain"/>
</dbReference>
<dbReference type="InterPro" id="IPR001562">
    <property type="entry name" value="Znf_Btk_motif"/>
</dbReference>
<dbReference type="PANTHER" id="PTHR10194:SF4">
    <property type="entry name" value="RAS GTPASE-ACTIVATING PROTEIN 4-RELATED"/>
    <property type="match status" value="1"/>
</dbReference>
<feature type="domain" description="PH" evidence="5">
    <location>
        <begin position="1"/>
        <end position="37"/>
    </location>
</feature>
<keyword evidence="7" id="KW-1185">Reference proteome</keyword>
<dbReference type="Pfam" id="PF00779">
    <property type="entry name" value="BTK"/>
    <property type="match status" value="1"/>
</dbReference>
<evidence type="ECO:0000313" key="7">
    <source>
        <dbReference type="Proteomes" id="UP000593571"/>
    </source>
</evidence>
<dbReference type="InterPro" id="IPR039360">
    <property type="entry name" value="Ras_GTPase"/>
</dbReference>
<evidence type="ECO:0000256" key="2">
    <source>
        <dbReference type="ARBA" id="ARBA00022771"/>
    </source>
</evidence>
<keyword evidence="3" id="KW-0862">Zinc</keyword>
<comment type="caution">
    <text evidence="6">The sequence shown here is derived from an EMBL/GenBank/DDBJ whole genome shotgun (WGS) entry which is preliminary data.</text>
</comment>
<protein>
    <recommendedName>
        <fullName evidence="5">PH domain-containing protein</fullName>
    </recommendedName>
</protein>
<gene>
    <name evidence="6" type="ORF">HJG63_012304</name>
</gene>
<reference evidence="6 7" key="1">
    <citation type="journal article" date="2020" name="Nature">
        <title>Six reference-quality genomes reveal evolution of bat adaptations.</title>
        <authorList>
            <person name="Jebb D."/>
            <person name="Huang Z."/>
            <person name="Pippel M."/>
            <person name="Hughes G.M."/>
            <person name="Lavrichenko K."/>
            <person name="Devanna P."/>
            <person name="Winkler S."/>
            <person name="Jermiin L.S."/>
            <person name="Skirmuntt E.C."/>
            <person name="Katzourakis A."/>
            <person name="Burkitt-Gray L."/>
            <person name="Ray D.A."/>
            <person name="Sullivan K.A.M."/>
            <person name="Roscito J.G."/>
            <person name="Kirilenko B.M."/>
            <person name="Davalos L.M."/>
            <person name="Corthals A.P."/>
            <person name="Power M.L."/>
            <person name="Jones G."/>
            <person name="Ransome R.D."/>
            <person name="Dechmann D.K.N."/>
            <person name="Locatelli A.G."/>
            <person name="Puechmaille S.J."/>
            <person name="Fedrigo O."/>
            <person name="Jarvis E.D."/>
            <person name="Hiller M."/>
            <person name="Vernes S.C."/>
            <person name="Myers E.W."/>
            <person name="Teeling E.C."/>
        </authorList>
    </citation>
    <scope>NUCLEOTIDE SEQUENCE [LARGE SCALE GENOMIC DNA]</scope>
    <source>
        <strain evidence="6">MRouAeg1</strain>
        <tissue evidence="6">Muscle</tissue>
    </source>
</reference>
<keyword evidence="2 4" id="KW-0863">Zinc-finger</keyword>
<organism evidence="6 7">
    <name type="scientific">Rousettus aegyptiacus</name>
    <name type="common">Egyptian fruit bat</name>
    <name type="synonym">Pteropus aegyptiacus</name>
    <dbReference type="NCBI Taxonomy" id="9407"/>
    <lineage>
        <taxon>Eukaryota</taxon>
        <taxon>Metazoa</taxon>
        <taxon>Chordata</taxon>
        <taxon>Craniata</taxon>
        <taxon>Vertebrata</taxon>
        <taxon>Euteleostomi</taxon>
        <taxon>Mammalia</taxon>
        <taxon>Eutheria</taxon>
        <taxon>Laurasiatheria</taxon>
        <taxon>Chiroptera</taxon>
        <taxon>Yinpterochiroptera</taxon>
        <taxon>Pteropodoidea</taxon>
        <taxon>Pteropodidae</taxon>
        <taxon>Rousettinae</taxon>
        <taxon>Rousettus</taxon>
    </lineage>
</organism>
<dbReference type="PANTHER" id="PTHR10194">
    <property type="entry name" value="RAS GTPASE-ACTIVATING PROTEINS"/>
    <property type="match status" value="1"/>
</dbReference>
<dbReference type="GO" id="GO:0008270">
    <property type="term" value="F:zinc ion binding"/>
    <property type="evidence" value="ECO:0007669"/>
    <property type="project" value="UniProtKB-KW"/>
</dbReference>
<evidence type="ECO:0000256" key="4">
    <source>
        <dbReference type="PROSITE-ProRule" id="PRU00432"/>
    </source>
</evidence>
<dbReference type="EMBL" id="JACASE010000008">
    <property type="protein sequence ID" value="KAF6441142.1"/>
    <property type="molecule type" value="Genomic_DNA"/>
</dbReference>
<name>A0A7J8F1K6_ROUAE</name>
<dbReference type="Proteomes" id="UP000593571">
    <property type="component" value="Unassembled WGS sequence"/>
</dbReference>
<accession>A0A7J8F1K6</accession>
<dbReference type="PROSITE" id="PS50003">
    <property type="entry name" value="PH_DOMAIN"/>
    <property type="match status" value="1"/>
</dbReference>
<evidence type="ECO:0000256" key="3">
    <source>
        <dbReference type="ARBA" id="ARBA00022833"/>
    </source>
</evidence>
<dbReference type="InterPro" id="IPR011993">
    <property type="entry name" value="PH-like_dom_sf"/>
</dbReference>
<evidence type="ECO:0000256" key="1">
    <source>
        <dbReference type="ARBA" id="ARBA00022723"/>
    </source>
</evidence>
<evidence type="ECO:0000259" key="5">
    <source>
        <dbReference type="PROSITE" id="PS50003"/>
    </source>
</evidence>
<dbReference type="SUPFAM" id="SSF50729">
    <property type="entry name" value="PH domain-like"/>
    <property type="match status" value="1"/>
</dbReference>
<dbReference type="SMART" id="SM00107">
    <property type="entry name" value="BTK"/>
    <property type="match status" value="1"/>
</dbReference>
<dbReference type="AlphaFoldDB" id="A0A7J8F1K6"/>
<keyword evidence="1" id="KW-0479">Metal-binding</keyword>
<proteinExistence type="predicted"/>